<accession>A0A2H5QR00</accession>
<dbReference type="InterPro" id="IPR036038">
    <property type="entry name" value="Aminotransferase-like"/>
</dbReference>
<dbReference type="Proteomes" id="UP000236630">
    <property type="component" value="Unassembled WGS sequence"/>
</dbReference>
<dbReference type="SUPFAM" id="SSF56752">
    <property type="entry name" value="D-aminoacid aminotransferase-like PLP-dependent enzymes"/>
    <property type="match status" value="1"/>
</dbReference>
<evidence type="ECO:0000313" key="2">
    <source>
        <dbReference type="EMBL" id="GAY67052.1"/>
    </source>
</evidence>
<sequence>MECGEGLRVYNGKVFKLEEHLDRLFDSAKALAFNNIPTREEVKQAIFRTLIRNGMLDNAHIRLTLTQYHKVLSHEVKAFDFFFLVLF</sequence>
<comment type="caution">
    <text evidence="2">The sequence shown here is derived from an EMBL/GenBank/DDBJ whole genome shotgun (WGS) entry which is preliminary data.</text>
</comment>
<dbReference type="Gene3D" id="3.30.470.10">
    <property type="match status" value="1"/>
</dbReference>
<evidence type="ECO:0000256" key="1">
    <source>
        <dbReference type="ARBA" id="ARBA00009320"/>
    </source>
</evidence>
<comment type="similarity">
    <text evidence="1">Belongs to the class-IV pyridoxal-phosphate-dependent aminotransferase family.</text>
</comment>
<organism evidence="2 3">
    <name type="scientific">Citrus unshiu</name>
    <name type="common">Satsuma mandarin</name>
    <name type="synonym">Citrus nobilis var. unshiu</name>
    <dbReference type="NCBI Taxonomy" id="55188"/>
    <lineage>
        <taxon>Eukaryota</taxon>
        <taxon>Viridiplantae</taxon>
        <taxon>Streptophyta</taxon>
        <taxon>Embryophyta</taxon>
        <taxon>Tracheophyta</taxon>
        <taxon>Spermatophyta</taxon>
        <taxon>Magnoliopsida</taxon>
        <taxon>eudicotyledons</taxon>
        <taxon>Gunneridae</taxon>
        <taxon>Pentapetalae</taxon>
        <taxon>rosids</taxon>
        <taxon>malvids</taxon>
        <taxon>Sapindales</taxon>
        <taxon>Rutaceae</taxon>
        <taxon>Aurantioideae</taxon>
        <taxon>Citrus</taxon>
    </lineage>
</organism>
<dbReference type="AlphaFoldDB" id="A0A2H5QR00"/>
<dbReference type="InterPro" id="IPR001544">
    <property type="entry name" value="Aminotrans_IV"/>
</dbReference>
<dbReference type="InterPro" id="IPR050571">
    <property type="entry name" value="Class-IV_PLP-Dep_Aminotrnsfr"/>
</dbReference>
<reference evidence="2 3" key="1">
    <citation type="journal article" date="2017" name="Front. Genet.">
        <title>Draft sequencing of the heterozygous diploid genome of Satsuma (Citrus unshiu Marc.) using a hybrid assembly approach.</title>
        <authorList>
            <person name="Shimizu T."/>
            <person name="Tanizawa Y."/>
            <person name="Mochizuki T."/>
            <person name="Nagasaki H."/>
            <person name="Yoshioka T."/>
            <person name="Toyoda A."/>
            <person name="Fujiyama A."/>
            <person name="Kaminuma E."/>
            <person name="Nakamura Y."/>
        </authorList>
    </citation>
    <scope>NUCLEOTIDE SEQUENCE [LARGE SCALE GENOMIC DNA]</scope>
    <source>
        <strain evidence="3">cv. Miyagawa wase</strain>
    </source>
</reference>
<keyword evidence="3" id="KW-1185">Reference proteome</keyword>
<name>A0A2H5QR00_CITUN</name>
<evidence type="ECO:0000313" key="3">
    <source>
        <dbReference type="Proteomes" id="UP000236630"/>
    </source>
</evidence>
<dbReference type="PANTHER" id="PTHR42743">
    <property type="entry name" value="AMINO-ACID AMINOTRANSFERASE"/>
    <property type="match status" value="1"/>
</dbReference>
<proteinExistence type="inferred from homology"/>
<gene>
    <name evidence="2" type="ORF">CUMW_253610</name>
</gene>
<dbReference type="GO" id="GO:0003824">
    <property type="term" value="F:catalytic activity"/>
    <property type="evidence" value="ECO:0007669"/>
    <property type="project" value="InterPro"/>
</dbReference>
<evidence type="ECO:0008006" key="4">
    <source>
        <dbReference type="Google" id="ProtNLM"/>
    </source>
</evidence>
<dbReference type="Pfam" id="PF01063">
    <property type="entry name" value="Aminotran_4"/>
    <property type="match status" value="1"/>
</dbReference>
<protein>
    <recommendedName>
        <fullName evidence="4">Branched-chain amino acid aminotransferase</fullName>
    </recommendedName>
</protein>
<dbReference type="EMBL" id="BDQV01000651">
    <property type="protein sequence ID" value="GAY67052.1"/>
    <property type="molecule type" value="Genomic_DNA"/>
</dbReference>
<dbReference type="GO" id="GO:0046394">
    <property type="term" value="P:carboxylic acid biosynthetic process"/>
    <property type="evidence" value="ECO:0007669"/>
    <property type="project" value="UniProtKB-ARBA"/>
</dbReference>
<dbReference type="PANTHER" id="PTHR42743:SF11">
    <property type="entry name" value="AMINODEOXYCHORISMATE LYASE"/>
    <property type="match status" value="1"/>
</dbReference>
<dbReference type="InterPro" id="IPR043131">
    <property type="entry name" value="BCAT-like_N"/>
</dbReference>